<dbReference type="Pfam" id="PF21368">
    <property type="entry name" value="AI2M-like_HNH"/>
    <property type="match status" value="1"/>
</dbReference>
<dbReference type="PROSITE" id="PS50878">
    <property type="entry name" value="RT_POL"/>
    <property type="match status" value="1"/>
</dbReference>
<keyword evidence="4" id="KW-0548">Nucleotidyltransferase</keyword>
<dbReference type="Proteomes" id="UP000279089">
    <property type="component" value="Unassembled WGS sequence"/>
</dbReference>
<dbReference type="OrthoDB" id="9780724at2"/>
<dbReference type="InterPro" id="IPR043502">
    <property type="entry name" value="DNA/RNA_pol_sf"/>
</dbReference>
<proteinExistence type="inferred from homology"/>
<dbReference type="InterPro" id="IPR030931">
    <property type="entry name" value="Group_II_RT_mat"/>
</dbReference>
<evidence type="ECO:0000256" key="2">
    <source>
        <dbReference type="SAM" id="Coils"/>
    </source>
</evidence>
<dbReference type="AlphaFoldDB" id="A0A3N4MU65"/>
<gene>
    <name evidence="4" type="primary">ltrA</name>
    <name evidence="4" type="ORF">EG028_02050</name>
</gene>
<dbReference type="NCBIfam" id="TIGR04416">
    <property type="entry name" value="group_II_RT_mat"/>
    <property type="match status" value="1"/>
</dbReference>
<dbReference type="EC" id="2.7.7.49" evidence="4"/>
<organism evidence="4 5">
    <name type="scientific">Chitinophaga barathri</name>
    <dbReference type="NCBI Taxonomy" id="1647451"/>
    <lineage>
        <taxon>Bacteria</taxon>
        <taxon>Pseudomonadati</taxon>
        <taxon>Bacteroidota</taxon>
        <taxon>Chitinophagia</taxon>
        <taxon>Chitinophagales</taxon>
        <taxon>Chitinophagaceae</taxon>
        <taxon>Chitinophaga</taxon>
    </lineage>
</organism>
<evidence type="ECO:0000256" key="1">
    <source>
        <dbReference type="ARBA" id="ARBA00034120"/>
    </source>
</evidence>
<keyword evidence="4" id="KW-0695">RNA-directed DNA polymerase</keyword>
<feature type="coiled-coil region" evidence="2">
    <location>
        <begin position="250"/>
        <end position="277"/>
    </location>
</feature>
<dbReference type="InterPro" id="IPR049030">
    <property type="entry name" value="AI2M-like_HNH"/>
</dbReference>
<accession>A0A3N4MU65</accession>
<dbReference type="GO" id="GO:0003964">
    <property type="term" value="F:RNA-directed DNA polymerase activity"/>
    <property type="evidence" value="ECO:0007669"/>
    <property type="project" value="UniProtKB-KW"/>
</dbReference>
<feature type="domain" description="Reverse transcriptase" evidence="3">
    <location>
        <begin position="69"/>
        <end position="363"/>
    </location>
</feature>
<protein>
    <submittedName>
        <fullName evidence="4">Group II intron reverse transcriptase/maturase</fullName>
        <ecNumber evidence="4">2.7.7.49</ecNumber>
    </submittedName>
</protein>
<comment type="caution">
    <text evidence="4">The sequence shown here is derived from an EMBL/GenBank/DDBJ whole genome shotgun (WGS) entry which is preliminary data.</text>
</comment>
<dbReference type="SUPFAM" id="SSF56672">
    <property type="entry name" value="DNA/RNA polymerases"/>
    <property type="match status" value="1"/>
</dbReference>
<dbReference type="InterPro" id="IPR024937">
    <property type="entry name" value="Domain_X"/>
</dbReference>
<dbReference type="InterPro" id="IPR003615">
    <property type="entry name" value="HNH_nuc"/>
</dbReference>
<dbReference type="RefSeq" id="WP_120514370.1">
    <property type="nucleotide sequence ID" value="NZ_QXZY01000001.1"/>
</dbReference>
<keyword evidence="4" id="KW-0808">Transferase</keyword>
<evidence type="ECO:0000313" key="4">
    <source>
        <dbReference type="EMBL" id="RPD43099.1"/>
    </source>
</evidence>
<reference evidence="5" key="1">
    <citation type="submission" date="2018-11" db="EMBL/GenBank/DDBJ databases">
        <title>Chitinophaga lutea sp.nov., isolate from arsenic contaminated soil.</title>
        <authorList>
            <person name="Zong Y."/>
        </authorList>
    </citation>
    <scope>NUCLEOTIDE SEQUENCE [LARGE SCALE GENOMIC DNA]</scope>
    <source>
        <strain evidence="5">YLT18</strain>
    </source>
</reference>
<dbReference type="Pfam" id="PF00078">
    <property type="entry name" value="RVT_1"/>
    <property type="match status" value="2"/>
</dbReference>
<dbReference type="GO" id="GO:0006397">
    <property type="term" value="P:mRNA processing"/>
    <property type="evidence" value="ECO:0007669"/>
    <property type="project" value="InterPro"/>
</dbReference>
<dbReference type="InterPro" id="IPR051083">
    <property type="entry name" value="GrpII_Intron_Splice-Mob/Def"/>
</dbReference>
<dbReference type="Pfam" id="PF01348">
    <property type="entry name" value="Intron_maturas2"/>
    <property type="match status" value="1"/>
</dbReference>
<dbReference type="EMBL" id="RMBX01000001">
    <property type="protein sequence ID" value="RPD43099.1"/>
    <property type="molecule type" value="Genomic_DNA"/>
</dbReference>
<dbReference type="PANTHER" id="PTHR34047:SF8">
    <property type="entry name" value="PROTEIN YKFC"/>
    <property type="match status" value="1"/>
</dbReference>
<dbReference type="InterPro" id="IPR000477">
    <property type="entry name" value="RT_dom"/>
</dbReference>
<sequence>MRNPQSVLNSLAEHSKTPAYKFERLYRLFFNEELFYVAYQRIYAKAGNMTKGADGQTVDDMSLERIAMLIESLKNESYQPAPARRTYIPKKNGKMRPLGIPSFNDKLVQEVLRMILESIFEKQFEDSSHGFRPNRSSHTALNQVQKNFTATKWFIEGDIKGFFDNIDHDVLIGILRERIEDERFLRLVRKFLRAGYVEDWVFHRTYSGTPQGGIVSPILANIYLDKLDKFMKEYINQFDKGSTRKSNVAYFKLTQKIAKLNYKLDRVKDESERLSRIAKIEAIKKERLAHKSVDEMDSGFKRIKYTRYADDFLIGVIGSKQECEQIKGDIKNFLSDKLKLALSDDKTLITHAQTPAKFLGYEIHVRKASQATKRSSKTGNKMRVYDHKVVLNIPTETMRRKLAEYEAITMVTHEGRQIWKPLSRTKLINNDDLEIIDNYNAEIRGFYNYYSIANNSSSINDFYHIMQYSMFKTFAKKYSMSQREAIAKLRIGKNFGVTYRDRLGNQKVKLFYNAGFKRKTDTNQFFSDNLPNMIMNNATTSLVDRLKAKVCEVCGSEGDLEMHHVRKLKDVARKQPWQILMHARRRKTIAVCPPCHKKIHAGRLD</sequence>
<evidence type="ECO:0000259" key="3">
    <source>
        <dbReference type="PROSITE" id="PS50878"/>
    </source>
</evidence>
<dbReference type="SMART" id="SM00507">
    <property type="entry name" value="HNHc"/>
    <property type="match status" value="1"/>
</dbReference>
<comment type="similarity">
    <text evidence="1">Belongs to the bacterial reverse transcriptase family.</text>
</comment>
<dbReference type="CDD" id="cd01651">
    <property type="entry name" value="RT_G2_intron"/>
    <property type="match status" value="1"/>
</dbReference>
<dbReference type="CDD" id="cd00085">
    <property type="entry name" value="HNHc"/>
    <property type="match status" value="1"/>
</dbReference>
<evidence type="ECO:0000313" key="5">
    <source>
        <dbReference type="Proteomes" id="UP000279089"/>
    </source>
</evidence>
<name>A0A3N4MU65_9BACT</name>
<keyword evidence="2" id="KW-0175">Coiled coil</keyword>
<keyword evidence="5" id="KW-1185">Reference proteome</keyword>
<dbReference type="PANTHER" id="PTHR34047">
    <property type="entry name" value="NUCLEAR INTRON MATURASE 1, MITOCHONDRIAL-RELATED"/>
    <property type="match status" value="1"/>
</dbReference>